<dbReference type="RefSeq" id="WP_192011090.1">
    <property type="nucleotide sequence ID" value="NZ_JACYTQ010000006.1"/>
</dbReference>
<feature type="transmembrane region" description="Helical" evidence="3">
    <location>
        <begin position="47"/>
        <end position="67"/>
    </location>
</feature>
<dbReference type="Proteomes" id="UP000647133">
    <property type="component" value="Unassembled WGS sequence"/>
</dbReference>
<feature type="compositionally biased region" description="Basic residues" evidence="2">
    <location>
        <begin position="1"/>
        <end position="12"/>
    </location>
</feature>
<name>A0ABR9APB4_9BACT</name>
<keyword evidence="3" id="KW-0472">Membrane</keyword>
<accession>A0ABR9APB4</accession>
<evidence type="ECO:0000256" key="1">
    <source>
        <dbReference type="SAM" id="Coils"/>
    </source>
</evidence>
<evidence type="ECO:0000256" key="2">
    <source>
        <dbReference type="SAM" id="MobiDB-lite"/>
    </source>
</evidence>
<evidence type="ECO:0000313" key="5">
    <source>
        <dbReference type="Proteomes" id="UP000647133"/>
    </source>
</evidence>
<reference evidence="4 5" key="1">
    <citation type="submission" date="2020-09" db="EMBL/GenBank/DDBJ databases">
        <title>Echinicola sp. CAU 1574 isolated from sand of Sido Beach.</title>
        <authorList>
            <person name="Kim W."/>
        </authorList>
    </citation>
    <scope>NUCLEOTIDE SEQUENCE [LARGE SCALE GENOMIC DNA]</scope>
    <source>
        <strain evidence="4 5">CAU 1574</strain>
    </source>
</reference>
<comment type="caution">
    <text evidence="4">The sequence shown here is derived from an EMBL/GenBank/DDBJ whole genome shotgun (WGS) entry which is preliminary data.</text>
</comment>
<proteinExistence type="predicted"/>
<feature type="coiled-coil region" evidence="1">
    <location>
        <begin position="69"/>
        <end position="99"/>
    </location>
</feature>
<evidence type="ECO:0008006" key="6">
    <source>
        <dbReference type="Google" id="ProtNLM"/>
    </source>
</evidence>
<keyword evidence="1" id="KW-0175">Coiled coil</keyword>
<gene>
    <name evidence="4" type="ORF">IFO69_15715</name>
</gene>
<dbReference type="Pfam" id="PF19579">
    <property type="entry name" value="FtsL_2"/>
    <property type="match status" value="1"/>
</dbReference>
<evidence type="ECO:0000313" key="4">
    <source>
        <dbReference type="EMBL" id="MBD8490202.1"/>
    </source>
</evidence>
<organism evidence="4 5">
    <name type="scientific">Echinicola arenosa</name>
    <dbReference type="NCBI Taxonomy" id="2774144"/>
    <lineage>
        <taxon>Bacteria</taxon>
        <taxon>Pseudomonadati</taxon>
        <taxon>Bacteroidota</taxon>
        <taxon>Cytophagia</taxon>
        <taxon>Cytophagales</taxon>
        <taxon>Cyclobacteriaceae</taxon>
        <taxon>Echinicola</taxon>
    </lineage>
</organism>
<dbReference type="EMBL" id="JACYTQ010000006">
    <property type="protein sequence ID" value="MBD8490202.1"/>
    <property type="molecule type" value="Genomic_DNA"/>
</dbReference>
<sequence length="132" mass="15166">MEGNTFKKKIKRGSNESRNSGNAGNGKNLFSFIDQKLKISDWLGEGIPVRLVPPFFYAAFLALVYIWSNHKAESTIREIEKLQQEVEDLRADVTTLEAEYMFSSKQSEVAKKIKVLNIYEIEEPPIKIIRDK</sequence>
<evidence type="ECO:0000256" key="3">
    <source>
        <dbReference type="SAM" id="Phobius"/>
    </source>
</evidence>
<keyword evidence="5" id="KW-1185">Reference proteome</keyword>
<feature type="region of interest" description="Disordered" evidence="2">
    <location>
        <begin position="1"/>
        <end position="22"/>
    </location>
</feature>
<keyword evidence="3" id="KW-0812">Transmembrane</keyword>
<dbReference type="InterPro" id="IPR045755">
    <property type="entry name" value="FtsL-like"/>
</dbReference>
<keyword evidence="3" id="KW-1133">Transmembrane helix</keyword>
<protein>
    <recommendedName>
        <fullName evidence="6">Cell division protein FtsL</fullName>
    </recommendedName>
</protein>